<evidence type="ECO:0000256" key="2">
    <source>
        <dbReference type="ARBA" id="ARBA00022679"/>
    </source>
</evidence>
<dbReference type="STRING" id="1450538.A0A2V5H5K2"/>
<dbReference type="SUPFAM" id="SSF53335">
    <property type="entry name" value="S-adenosyl-L-methionine-dependent methyltransferases"/>
    <property type="match status" value="1"/>
</dbReference>
<keyword evidence="1 5" id="KW-0489">Methyltransferase</keyword>
<dbReference type="InterPro" id="IPR036390">
    <property type="entry name" value="WH_DNA-bd_sf"/>
</dbReference>
<dbReference type="CDD" id="cd02440">
    <property type="entry name" value="AdoMet_MTases"/>
    <property type="match status" value="1"/>
</dbReference>
<dbReference type="Pfam" id="PF00891">
    <property type="entry name" value="Methyltransf_2"/>
    <property type="match status" value="1"/>
</dbReference>
<accession>A0A2V5H5K2</accession>
<keyword evidence="3" id="KW-0949">S-adenosyl-L-methionine</keyword>
<dbReference type="PANTHER" id="PTHR43712">
    <property type="entry name" value="PUTATIVE (AFU_ORTHOLOGUE AFUA_4G14580)-RELATED"/>
    <property type="match status" value="1"/>
</dbReference>
<evidence type="ECO:0000259" key="4">
    <source>
        <dbReference type="Pfam" id="PF00891"/>
    </source>
</evidence>
<sequence length="454" mass="50086">MGSTQPSLESLGATIADLTHSLAGQLNAAGQPQPSMAVNAPASMPPDPKIQNARLKLLETLETLHHLVTGPSDFWFQQSMFPNHALLTFDVFNTFNLWDAVPLHGSASYADIARATDLPEPIVRRFLRLAFTIFVFAEEGAPGNERVVHTAASAHMVRFPYAQAFLAHNLEDVRPAATVGVEALKTWFVGRHGEALPEEVTTCAIPLATDHDGRQRGTDLWEFLENFERLPDQPRGFRAKRFAEAMQGLRETSGVMTEGVLRRFDWGGLGDGAPVVDLGGSAGHISVILAEHYPKLNLIVQDLAAAQSAFEANINATPYASRITFQTHNFFEAQSCPADVFLLKSVLHDWSDKYVRQIVRNLLGVLKPGNHLLVFDFVVPAEYDEAQNKLAIPLPVRKSVAAMDLQMHVACNSKERTIHDWTEVVKQADGRFDLREVHLPAGSPFGILDFVFRG</sequence>
<evidence type="ECO:0000256" key="1">
    <source>
        <dbReference type="ARBA" id="ARBA00022603"/>
    </source>
</evidence>
<dbReference type="InterPro" id="IPR029063">
    <property type="entry name" value="SAM-dependent_MTases_sf"/>
</dbReference>
<dbReference type="Gene3D" id="3.40.50.150">
    <property type="entry name" value="Vaccinia Virus protein VP39"/>
    <property type="match status" value="1"/>
</dbReference>
<proteinExistence type="predicted"/>
<dbReference type="SUPFAM" id="SSF46785">
    <property type="entry name" value="Winged helix' DNA-binding domain"/>
    <property type="match status" value="1"/>
</dbReference>
<feature type="domain" description="O-methyltransferase C-terminal" evidence="4">
    <location>
        <begin position="243"/>
        <end position="428"/>
    </location>
</feature>
<name>A0A2V5H5K2_ASPV1</name>
<reference evidence="5 6" key="1">
    <citation type="submission" date="2018-02" db="EMBL/GenBank/DDBJ databases">
        <title>The genomes of Aspergillus section Nigri reveals drivers in fungal speciation.</title>
        <authorList>
            <consortium name="DOE Joint Genome Institute"/>
            <person name="Vesth T.C."/>
            <person name="Nybo J."/>
            <person name="Theobald S."/>
            <person name="Brandl J."/>
            <person name="Frisvad J.C."/>
            <person name="Nielsen K.F."/>
            <person name="Lyhne E.K."/>
            <person name="Kogle M.E."/>
            <person name="Kuo A."/>
            <person name="Riley R."/>
            <person name="Clum A."/>
            <person name="Nolan M."/>
            <person name="Lipzen A."/>
            <person name="Salamov A."/>
            <person name="Henrissat B."/>
            <person name="Wiebenga A."/>
            <person name="De vries R.P."/>
            <person name="Grigoriev I.V."/>
            <person name="Mortensen U.H."/>
            <person name="Andersen M.R."/>
            <person name="Baker S.E."/>
        </authorList>
    </citation>
    <scope>NUCLEOTIDE SEQUENCE [LARGE SCALE GENOMIC DNA]</scope>
    <source>
        <strain evidence="5 6">CBS 115571</strain>
    </source>
</reference>
<keyword evidence="2 5" id="KW-0808">Transferase</keyword>
<dbReference type="EMBL" id="KZ825141">
    <property type="protein sequence ID" value="PYI18771.1"/>
    <property type="molecule type" value="Genomic_DNA"/>
</dbReference>
<dbReference type="GO" id="GO:0032259">
    <property type="term" value="P:methylation"/>
    <property type="evidence" value="ECO:0007669"/>
    <property type="project" value="UniProtKB-KW"/>
</dbReference>
<gene>
    <name evidence="5" type="ORF">BO99DRAFT_334815</name>
</gene>
<dbReference type="AlphaFoldDB" id="A0A2V5H5K2"/>
<evidence type="ECO:0000313" key="6">
    <source>
        <dbReference type="Proteomes" id="UP000249829"/>
    </source>
</evidence>
<dbReference type="InterPro" id="IPR001077">
    <property type="entry name" value="COMT_C"/>
</dbReference>
<protein>
    <submittedName>
        <fullName evidence="5">S-adenosyl-L-methionine-dependent methyltransferase</fullName>
    </submittedName>
</protein>
<dbReference type="PROSITE" id="PS51683">
    <property type="entry name" value="SAM_OMT_II"/>
    <property type="match status" value="1"/>
</dbReference>
<keyword evidence="6" id="KW-1185">Reference proteome</keyword>
<dbReference type="OMA" id="CHTSISA"/>
<dbReference type="InterPro" id="IPR016461">
    <property type="entry name" value="COMT-like"/>
</dbReference>
<dbReference type="GO" id="GO:0044550">
    <property type="term" value="P:secondary metabolite biosynthetic process"/>
    <property type="evidence" value="ECO:0007669"/>
    <property type="project" value="UniProtKB-ARBA"/>
</dbReference>
<evidence type="ECO:0000313" key="5">
    <source>
        <dbReference type="EMBL" id="PYI18771.1"/>
    </source>
</evidence>
<dbReference type="Proteomes" id="UP000249829">
    <property type="component" value="Unassembled WGS sequence"/>
</dbReference>
<organism evidence="5 6">
    <name type="scientific">Aspergillus violaceofuscus (strain CBS 115571)</name>
    <dbReference type="NCBI Taxonomy" id="1450538"/>
    <lineage>
        <taxon>Eukaryota</taxon>
        <taxon>Fungi</taxon>
        <taxon>Dikarya</taxon>
        <taxon>Ascomycota</taxon>
        <taxon>Pezizomycotina</taxon>
        <taxon>Eurotiomycetes</taxon>
        <taxon>Eurotiomycetidae</taxon>
        <taxon>Eurotiales</taxon>
        <taxon>Aspergillaceae</taxon>
        <taxon>Aspergillus</taxon>
    </lineage>
</organism>
<dbReference type="GO" id="GO:0008171">
    <property type="term" value="F:O-methyltransferase activity"/>
    <property type="evidence" value="ECO:0007669"/>
    <property type="project" value="InterPro"/>
</dbReference>
<dbReference type="PANTHER" id="PTHR43712:SF12">
    <property type="entry name" value="STERIGMATOCYSTIN 8-O-METHYLTRANSFERASE"/>
    <property type="match status" value="1"/>
</dbReference>
<evidence type="ECO:0000256" key="3">
    <source>
        <dbReference type="ARBA" id="ARBA00022691"/>
    </source>
</evidence>